<protein>
    <recommendedName>
        <fullName evidence="7">C2H2-type domain-containing protein</fullName>
    </recommendedName>
</protein>
<name>A0A922IF64_DERFA</name>
<dbReference type="Proteomes" id="UP000790347">
    <property type="component" value="Unassembled WGS sequence"/>
</dbReference>
<dbReference type="InterPro" id="IPR050329">
    <property type="entry name" value="GLI_C2H2-zinc-finger"/>
</dbReference>
<dbReference type="GO" id="GO:0000978">
    <property type="term" value="F:RNA polymerase II cis-regulatory region sequence-specific DNA binding"/>
    <property type="evidence" value="ECO:0007669"/>
    <property type="project" value="TreeGrafter"/>
</dbReference>
<dbReference type="EMBL" id="ASGP02000001">
    <property type="protein sequence ID" value="KAH9529828.1"/>
    <property type="molecule type" value="Genomic_DNA"/>
</dbReference>
<feature type="domain" description="C2H2-type" evidence="7">
    <location>
        <begin position="366"/>
        <end position="401"/>
    </location>
</feature>
<accession>A0A922IF64</accession>
<feature type="domain" description="C2H2-type" evidence="7">
    <location>
        <begin position="221"/>
        <end position="251"/>
    </location>
</feature>
<dbReference type="PROSITE" id="PS00028">
    <property type="entry name" value="ZINC_FINGER_C2H2_1"/>
    <property type="match status" value="5"/>
</dbReference>
<evidence type="ECO:0000256" key="5">
    <source>
        <dbReference type="PROSITE-ProRule" id="PRU00042"/>
    </source>
</evidence>
<evidence type="ECO:0000259" key="7">
    <source>
        <dbReference type="PROSITE" id="PS50157"/>
    </source>
</evidence>
<proteinExistence type="predicted"/>
<dbReference type="GO" id="GO:0005634">
    <property type="term" value="C:nucleus"/>
    <property type="evidence" value="ECO:0007669"/>
    <property type="project" value="UniProtKB-ARBA"/>
</dbReference>
<evidence type="ECO:0000256" key="4">
    <source>
        <dbReference type="ARBA" id="ARBA00022833"/>
    </source>
</evidence>
<reference evidence="8" key="1">
    <citation type="submission" date="2013-05" db="EMBL/GenBank/DDBJ databases">
        <authorList>
            <person name="Yim A.K.Y."/>
            <person name="Chan T.F."/>
            <person name="Ji K.M."/>
            <person name="Liu X.Y."/>
            <person name="Zhou J.W."/>
            <person name="Li R.Q."/>
            <person name="Yang K.Y."/>
            <person name="Li J."/>
            <person name="Li M."/>
            <person name="Law P.T.W."/>
            <person name="Wu Y.L."/>
            <person name="Cai Z.L."/>
            <person name="Qin H."/>
            <person name="Bao Y."/>
            <person name="Leung R.K.K."/>
            <person name="Ng P.K.S."/>
            <person name="Zou J."/>
            <person name="Zhong X.J."/>
            <person name="Ran P.X."/>
            <person name="Zhong N.S."/>
            <person name="Liu Z.G."/>
            <person name="Tsui S.K.W."/>
        </authorList>
    </citation>
    <scope>NUCLEOTIDE SEQUENCE</scope>
    <source>
        <strain evidence="8">Derf</strain>
        <tissue evidence="8">Whole organism</tissue>
    </source>
</reference>
<dbReference type="GO" id="GO:0008270">
    <property type="term" value="F:zinc ion binding"/>
    <property type="evidence" value="ECO:0007669"/>
    <property type="project" value="UniProtKB-KW"/>
</dbReference>
<gene>
    <name evidence="8" type="ORF">DERF_003689</name>
</gene>
<evidence type="ECO:0000256" key="6">
    <source>
        <dbReference type="SAM" id="MobiDB-lite"/>
    </source>
</evidence>
<dbReference type="PANTHER" id="PTHR19818">
    <property type="entry name" value="ZINC FINGER PROTEIN ZIC AND GLI"/>
    <property type="match status" value="1"/>
</dbReference>
<evidence type="ECO:0000313" key="8">
    <source>
        <dbReference type="EMBL" id="KAH9529828.1"/>
    </source>
</evidence>
<dbReference type="SUPFAM" id="SSF57667">
    <property type="entry name" value="beta-beta-alpha zinc fingers"/>
    <property type="match status" value="2"/>
</dbReference>
<dbReference type="SMART" id="SM00355">
    <property type="entry name" value="ZnF_C2H2"/>
    <property type="match status" value="8"/>
</dbReference>
<feature type="domain" description="C2H2-type" evidence="7">
    <location>
        <begin position="251"/>
        <end position="279"/>
    </location>
</feature>
<evidence type="ECO:0000256" key="1">
    <source>
        <dbReference type="ARBA" id="ARBA00022723"/>
    </source>
</evidence>
<evidence type="ECO:0000256" key="2">
    <source>
        <dbReference type="ARBA" id="ARBA00022737"/>
    </source>
</evidence>
<comment type="caution">
    <text evidence="8">The sequence shown here is derived from an EMBL/GenBank/DDBJ whole genome shotgun (WGS) entry which is preliminary data.</text>
</comment>
<dbReference type="GO" id="GO:0045944">
    <property type="term" value="P:positive regulation of transcription by RNA polymerase II"/>
    <property type="evidence" value="ECO:0007669"/>
    <property type="project" value="UniProtKB-ARBA"/>
</dbReference>
<dbReference type="Pfam" id="PF00096">
    <property type="entry name" value="zf-C2H2"/>
    <property type="match status" value="3"/>
</dbReference>
<keyword evidence="3 5" id="KW-0863">Zinc-finger</keyword>
<feature type="region of interest" description="Disordered" evidence="6">
    <location>
        <begin position="105"/>
        <end position="146"/>
    </location>
</feature>
<keyword evidence="9" id="KW-1185">Reference proteome</keyword>
<keyword evidence="2" id="KW-0677">Repeat</keyword>
<dbReference type="PANTHER" id="PTHR19818:SF139">
    <property type="entry name" value="PAIR-RULE PROTEIN ODD-PAIRED"/>
    <property type="match status" value="1"/>
</dbReference>
<dbReference type="GO" id="GO:0000981">
    <property type="term" value="F:DNA-binding transcription factor activity, RNA polymerase II-specific"/>
    <property type="evidence" value="ECO:0007669"/>
    <property type="project" value="TreeGrafter"/>
</dbReference>
<keyword evidence="4" id="KW-0862">Zinc</keyword>
<evidence type="ECO:0000313" key="9">
    <source>
        <dbReference type="Proteomes" id="UP000790347"/>
    </source>
</evidence>
<feature type="domain" description="C2H2-type" evidence="7">
    <location>
        <begin position="162"/>
        <end position="191"/>
    </location>
</feature>
<dbReference type="InterPro" id="IPR036236">
    <property type="entry name" value="Znf_C2H2_sf"/>
</dbReference>
<evidence type="ECO:0000256" key="3">
    <source>
        <dbReference type="ARBA" id="ARBA00022771"/>
    </source>
</evidence>
<dbReference type="PROSITE" id="PS50157">
    <property type="entry name" value="ZINC_FINGER_C2H2_2"/>
    <property type="match status" value="5"/>
</dbReference>
<feature type="compositionally biased region" description="Low complexity" evidence="6">
    <location>
        <begin position="133"/>
        <end position="143"/>
    </location>
</feature>
<dbReference type="InterPro" id="IPR013087">
    <property type="entry name" value="Znf_C2H2_type"/>
</dbReference>
<organism evidence="8 9">
    <name type="scientific">Dermatophagoides farinae</name>
    <name type="common">American house dust mite</name>
    <dbReference type="NCBI Taxonomy" id="6954"/>
    <lineage>
        <taxon>Eukaryota</taxon>
        <taxon>Metazoa</taxon>
        <taxon>Ecdysozoa</taxon>
        <taxon>Arthropoda</taxon>
        <taxon>Chelicerata</taxon>
        <taxon>Arachnida</taxon>
        <taxon>Acari</taxon>
        <taxon>Acariformes</taxon>
        <taxon>Sarcoptiformes</taxon>
        <taxon>Astigmata</taxon>
        <taxon>Psoroptidia</taxon>
        <taxon>Analgoidea</taxon>
        <taxon>Pyroglyphidae</taxon>
        <taxon>Dermatophagoidinae</taxon>
        <taxon>Dermatophagoides</taxon>
    </lineage>
</organism>
<dbReference type="Gene3D" id="3.30.160.60">
    <property type="entry name" value="Classic Zinc Finger"/>
    <property type="match status" value="3"/>
</dbReference>
<dbReference type="AlphaFoldDB" id="A0A922IF64"/>
<feature type="domain" description="C2H2-type" evidence="7">
    <location>
        <begin position="336"/>
        <end position="365"/>
    </location>
</feature>
<reference evidence="8" key="2">
    <citation type="journal article" date="2022" name="Res Sq">
        <title>Comparative Genomics Reveals Insights into the Divergent Evolution of Astigmatic Mites and Household Pest Adaptations.</title>
        <authorList>
            <person name="Xiong Q."/>
            <person name="Wan A.T.-Y."/>
            <person name="Liu X.-Y."/>
            <person name="Fung C.S.-H."/>
            <person name="Xiao X."/>
            <person name="Malainual N."/>
            <person name="Hou J."/>
            <person name="Wang L."/>
            <person name="Wang M."/>
            <person name="Yang K."/>
            <person name="Cui Y."/>
            <person name="Leung E."/>
            <person name="Nong W."/>
            <person name="Shin S.-K."/>
            <person name="Au S."/>
            <person name="Jeong K.Y."/>
            <person name="Chew F.T."/>
            <person name="Hui J."/>
            <person name="Leung T.F."/>
            <person name="Tungtrongchitr A."/>
            <person name="Zhong N."/>
            <person name="Liu Z."/>
            <person name="Tsui S."/>
        </authorList>
    </citation>
    <scope>NUCLEOTIDE SEQUENCE</scope>
    <source>
        <strain evidence="8">Derf</strain>
        <tissue evidence="8">Whole organism</tissue>
    </source>
</reference>
<sequence length="433" mass="51618">MPKVFLTKENRRLIRIMLHYRHMFLYLMKHYADEIDDLFEKDSEKDNFKTTVEYCDKWFEKITSNAEDRINQLNKLIVELIEETESSYGSHRKLMKIDLDRQIISNSKKNGNGKDKKTNSKKQKKQTDKQSDPDTQQDNNIGIDNDDDGDTTFDIFGIAMQYTCSLGCRFRSTSMKKIKNHELLVHSGEKKVHKCLYKNCGGQFKTIYDLEKHSMKIHEIFKCSFGNCESEFDSEFYLKKHYRLKHEKESVICKECDRKFPNSTRLRKHIYLFHEYDDYHCDYDGCDFSTTLRLDLFNHKRTKHLHKKCEFDGCNSILSISGCSIHKKLHTKAKTYQCSWPDCGKCLYDSKSLKDHIRIHLNFKRYRCKWPDCGYACEQKTNMITHIRIRHFKLPHTKKRQLELNISTDSYPNPNEYIETVNEDIYMNNRGNH</sequence>
<keyword evidence="1" id="KW-0479">Metal-binding</keyword>